<dbReference type="AlphaFoldDB" id="A0A7S0QWD7"/>
<reference evidence="2" key="1">
    <citation type="submission" date="2021-01" db="EMBL/GenBank/DDBJ databases">
        <authorList>
            <person name="Corre E."/>
            <person name="Pelletier E."/>
            <person name="Niang G."/>
            <person name="Scheremetjew M."/>
            <person name="Finn R."/>
            <person name="Kale V."/>
            <person name="Holt S."/>
            <person name="Cochrane G."/>
            <person name="Meng A."/>
            <person name="Brown T."/>
            <person name="Cohen L."/>
        </authorList>
    </citation>
    <scope>NUCLEOTIDE SEQUENCE</scope>
    <source>
        <strain evidence="2">CCMP722</strain>
    </source>
</reference>
<protein>
    <submittedName>
        <fullName evidence="2">Uncharacterized protein</fullName>
    </submittedName>
</protein>
<feature type="region of interest" description="Disordered" evidence="1">
    <location>
        <begin position="271"/>
        <end position="291"/>
    </location>
</feature>
<evidence type="ECO:0000256" key="1">
    <source>
        <dbReference type="SAM" id="MobiDB-lite"/>
    </source>
</evidence>
<sequence>MCRKHVMHHMLVRVAGQHALCKPNEIAELKQTQAEPCGICKQRVQGELVCLVCGLHMHDACVADQFAEVEGVCEERPAVFFCHACFMERASEVDVACFVLDPKVQLCLVRVCEELLDAQTQGYYVTYGEPQAAKRFYMKKTVEVVRASPFAKKASRAAKGATMDCARPATVSTHPPSAAAAQPPETSRAGRERARAQGPVLQPAQDARAEWLAQHLADLQLGSAEAADMESSARPMTRAEVFKLVQTLMPSGNRAGAWGVLQHDHHTGTGAAGRCVSRGGHRQVHARAHRA</sequence>
<name>A0A7S0QWD7_9CHLO</name>
<proteinExistence type="predicted"/>
<dbReference type="EMBL" id="HBFA01005913">
    <property type="protein sequence ID" value="CAD8653583.1"/>
    <property type="molecule type" value="Transcribed_RNA"/>
</dbReference>
<feature type="compositionally biased region" description="Basic residues" evidence="1">
    <location>
        <begin position="279"/>
        <end position="291"/>
    </location>
</feature>
<feature type="region of interest" description="Disordered" evidence="1">
    <location>
        <begin position="167"/>
        <end position="197"/>
    </location>
</feature>
<accession>A0A7S0QWD7</accession>
<evidence type="ECO:0000313" key="2">
    <source>
        <dbReference type="EMBL" id="CAD8653583.1"/>
    </source>
</evidence>
<organism evidence="2">
    <name type="scientific">Pyramimonas obovata</name>
    <dbReference type="NCBI Taxonomy" id="1411642"/>
    <lineage>
        <taxon>Eukaryota</taxon>
        <taxon>Viridiplantae</taxon>
        <taxon>Chlorophyta</taxon>
        <taxon>Pyramimonadophyceae</taxon>
        <taxon>Pyramimonadales</taxon>
        <taxon>Pyramimonadaceae</taxon>
        <taxon>Pyramimonas</taxon>
        <taxon>Pyramimonas incertae sedis</taxon>
    </lineage>
</organism>
<gene>
    <name evidence="2" type="ORF">POBO1169_LOCUS3046</name>
</gene>